<dbReference type="Proteomes" id="UP001157418">
    <property type="component" value="Unassembled WGS sequence"/>
</dbReference>
<feature type="compositionally biased region" description="Acidic residues" evidence="1">
    <location>
        <begin position="155"/>
        <end position="165"/>
    </location>
</feature>
<keyword evidence="3" id="KW-1185">Reference proteome</keyword>
<reference evidence="2 3" key="1">
    <citation type="submission" date="2022-01" db="EMBL/GenBank/DDBJ databases">
        <authorList>
            <person name="Xiong W."/>
            <person name="Schranz E."/>
        </authorList>
    </citation>
    <scope>NUCLEOTIDE SEQUENCE [LARGE SCALE GENOMIC DNA]</scope>
</reference>
<evidence type="ECO:0000313" key="3">
    <source>
        <dbReference type="Proteomes" id="UP001157418"/>
    </source>
</evidence>
<feature type="region of interest" description="Disordered" evidence="1">
    <location>
        <begin position="74"/>
        <end position="173"/>
    </location>
</feature>
<dbReference type="EMBL" id="CAKMRJ010005523">
    <property type="protein sequence ID" value="CAH1444096.1"/>
    <property type="molecule type" value="Genomic_DNA"/>
</dbReference>
<proteinExistence type="predicted"/>
<protein>
    <submittedName>
        <fullName evidence="2">Uncharacterized protein</fullName>
    </submittedName>
</protein>
<organism evidence="2 3">
    <name type="scientific">Lactuca virosa</name>
    <dbReference type="NCBI Taxonomy" id="75947"/>
    <lineage>
        <taxon>Eukaryota</taxon>
        <taxon>Viridiplantae</taxon>
        <taxon>Streptophyta</taxon>
        <taxon>Embryophyta</taxon>
        <taxon>Tracheophyta</taxon>
        <taxon>Spermatophyta</taxon>
        <taxon>Magnoliopsida</taxon>
        <taxon>eudicotyledons</taxon>
        <taxon>Gunneridae</taxon>
        <taxon>Pentapetalae</taxon>
        <taxon>asterids</taxon>
        <taxon>campanulids</taxon>
        <taxon>Asterales</taxon>
        <taxon>Asteraceae</taxon>
        <taxon>Cichorioideae</taxon>
        <taxon>Cichorieae</taxon>
        <taxon>Lactucinae</taxon>
        <taxon>Lactuca</taxon>
    </lineage>
</organism>
<feature type="compositionally biased region" description="Low complexity" evidence="1">
    <location>
        <begin position="103"/>
        <end position="120"/>
    </location>
</feature>
<gene>
    <name evidence="2" type="ORF">LVIROSA_LOCUS29962</name>
</gene>
<feature type="compositionally biased region" description="Pro residues" evidence="1">
    <location>
        <begin position="79"/>
        <end position="102"/>
    </location>
</feature>
<comment type="caution">
    <text evidence="2">The sequence shown here is derived from an EMBL/GenBank/DDBJ whole genome shotgun (WGS) entry which is preliminary data.</text>
</comment>
<feature type="compositionally biased region" description="Basic and acidic residues" evidence="1">
    <location>
        <begin position="121"/>
        <end position="136"/>
    </location>
</feature>
<sequence length="173" mass="19001">MHVDVGSPDKATHFHNSLPLVQPNQTSFTPSLNLNNKILTFLNTLIGLSQPFLGRLARLEDDVAEIKQVVLPPDTYALPQPPAPNYTPPPPPPPPIYPPPHPSLNTPHPLPQNTTDTPTRSTDDPIKGENESKDSSSEEQFGYVSTRTEVVKNSEDEDEESDDYDNNNSGEGL</sequence>
<evidence type="ECO:0000256" key="1">
    <source>
        <dbReference type="SAM" id="MobiDB-lite"/>
    </source>
</evidence>
<accession>A0AAU9P2B5</accession>
<dbReference type="AlphaFoldDB" id="A0AAU9P2B5"/>
<evidence type="ECO:0000313" key="2">
    <source>
        <dbReference type="EMBL" id="CAH1444096.1"/>
    </source>
</evidence>
<name>A0AAU9P2B5_9ASTR</name>